<dbReference type="SUPFAM" id="SSF52047">
    <property type="entry name" value="RNI-like"/>
    <property type="match status" value="1"/>
</dbReference>
<dbReference type="PANTHER" id="PTHR33463:SF136">
    <property type="entry name" value="NB-ARC DOMAIN-CONTAINING PROTEIN"/>
    <property type="match status" value="1"/>
</dbReference>
<dbReference type="InterPro" id="IPR057135">
    <property type="entry name" value="At4g27190-like_LRR"/>
</dbReference>
<keyword evidence="5" id="KW-0067">ATP-binding</keyword>
<dbReference type="Pfam" id="PF23247">
    <property type="entry name" value="LRR_RPS2"/>
    <property type="match status" value="4"/>
</dbReference>
<comment type="similarity">
    <text evidence="1">Belongs to the disease resistance NB-LRR family.</text>
</comment>
<dbReference type="PANTHER" id="PTHR33463">
    <property type="entry name" value="NB-ARC DOMAIN-CONTAINING PROTEIN-RELATED"/>
    <property type="match status" value="1"/>
</dbReference>
<dbReference type="InterPro" id="IPR042197">
    <property type="entry name" value="Apaf_helical"/>
</dbReference>
<dbReference type="InterPro" id="IPR050905">
    <property type="entry name" value="Plant_NBS-LRR"/>
</dbReference>
<dbReference type="PRINTS" id="PR00364">
    <property type="entry name" value="DISEASERSIST"/>
</dbReference>
<dbReference type="InterPro" id="IPR036388">
    <property type="entry name" value="WH-like_DNA-bd_sf"/>
</dbReference>
<dbReference type="InterPro" id="IPR027417">
    <property type="entry name" value="P-loop_NTPase"/>
</dbReference>
<evidence type="ECO:0000256" key="1">
    <source>
        <dbReference type="ARBA" id="ARBA00008894"/>
    </source>
</evidence>
<organism evidence="9 10">
    <name type="scientific">Rhododendron simsii</name>
    <name type="common">Sims's rhododendron</name>
    <dbReference type="NCBI Taxonomy" id="118357"/>
    <lineage>
        <taxon>Eukaryota</taxon>
        <taxon>Viridiplantae</taxon>
        <taxon>Streptophyta</taxon>
        <taxon>Embryophyta</taxon>
        <taxon>Tracheophyta</taxon>
        <taxon>Spermatophyta</taxon>
        <taxon>Magnoliopsida</taxon>
        <taxon>eudicotyledons</taxon>
        <taxon>Gunneridae</taxon>
        <taxon>Pentapetalae</taxon>
        <taxon>asterids</taxon>
        <taxon>Ericales</taxon>
        <taxon>Ericaceae</taxon>
        <taxon>Ericoideae</taxon>
        <taxon>Rhodoreae</taxon>
        <taxon>Rhododendron</taxon>
    </lineage>
</organism>
<sequence>MCTPQGIIEKLGCLAFDEAVKAAIKAGKYVVHYTTNLEKLQAEMRSLKDRSEIVEENVRVANHRGEEVYNVVLHWRTEADRMTHDVQELVGQSSGTGNMSCFACSCPNIKRRYRLSKQAEEKIAGVQKLTQDSHFDEISHARPSPSELEFPSNKIYINLDSRAPVFKAIVDALKDPSVNVIGVHGLGGVGKTTLVEEVGKKMRHDGTFKQVPLAVVSKDLNVKEIQSKLAGRLDIELGATSDEKGRATKLWNKFINGEKYLVILDDIWEEVDITTIGIPLINGSTTGCKVLLTSRNENLLTRMKVDRSFPIAELPMPEAWTLFKKLTGNSIDESRPEIYYLAYEVCKKCKGLPVAINALGAALKGKPDHAWKNALDNLERDMITNIEGINPSVWASLKLSYDMLWSSDAKSCFLLCCLFPKDVETSIDDLARHCLTRCLLSQNPRTLAEARDAVRTLVGSLKSASLLSNDNDENVVSIHDVIRDVGISIARKEEAFLIDHGAVRWPRNPINGPRYSAISLRAEKIKGLPNELTCPQLHTLMFVNSKFSHLEVPDNFFSGMKQLTVLILCRMSLRQLPSSLAKLASLGMLCLEHCQLEDIAILGDLKTSLEVLSLRGSTIKALPQAIEKLTNLLLLDLRDCTELEFIPQGVISNLTSLEELYLPDTFDQWEATDHKRQDKSIRNVTLEELRWPLRTGQLTTLHMNVPDVMLLPKEGLNFENLKIFRISVGLDSKYDYFLSIYFGYMSYKNLPGTRVFLCEGSSLPNEFIPLVDKAESLYLKDIKGLKKLLHDRGVGNRFLDLKYIEVKSCHDYLEFLICEPKSFDQSHGLHPSKSFNNLIEVIVEKCKLKYLFSPSSARGLVHLKILKVESCVIMEEIVGFEGQNDEDELTTAVNFSKLSQLRLTDLPNLISFYARKEKTRTTMGSSSARAQPLFNEKVILPVLERLIISRMNNIIEIWDKQSIAVLEDKRSFCQLTDIILEHCDKLLHVFPSKIHPQLKNLEKLKVEGCAAMEGIVEFEGEIYEDGLKNEVCFHKLSRLELSKLPNLVRFCTKLRTAGTTDGNATIHAQPLFNEKVEIDGIGDCGGCGQSERGGKCREKVSREFQMVHKDVRVVIFPVLEELTIYRLGNIIKIWDNQSIAVLEERGSFCQLTSVIVQSCNKLMHVLLSNMHPLLKNLKVLAVHDCGTMKRITEFEGEIDEEGLKNEVCFSKLRTLILLKVYLIYDIATIQAQPLFNGKVAPPALKHLEMVGAPNITEIQDKQPLPQPITEVESLCKLERIVIWDCNQLLYVFPSTMLPRNLQQLEIKNCDVLEVIFSKELKEKEAINNDIIVFPQLVLVALRDLPKLKSFYTETQGLFSRKVQRSLPFLLDHGHEKYIKAGTNL</sequence>
<keyword evidence="3" id="KW-0677">Repeat</keyword>
<protein>
    <recommendedName>
        <fullName evidence="11">AAA+ ATPase domain-containing protein</fullName>
    </recommendedName>
</protein>
<dbReference type="GO" id="GO:0005524">
    <property type="term" value="F:ATP binding"/>
    <property type="evidence" value="ECO:0007669"/>
    <property type="project" value="UniProtKB-KW"/>
</dbReference>
<evidence type="ECO:0000256" key="6">
    <source>
        <dbReference type="SAM" id="Coils"/>
    </source>
</evidence>
<keyword evidence="2" id="KW-0433">Leucine-rich repeat</keyword>
<evidence type="ECO:0000259" key="8">
    <source>
        <dbReference type="Pfam" id="PF23247"/>
    </source>
</evidence>
<evidence type="ECO:0000256" key="4">
    <source>
        <dbReference type="ARBA" id="ARBA00022821"/>
    </source>
</evidence>
<dbReference type="Gene3D" id="1.10.8.430">
    <property type="entry name" value="Helical domain of apoptotic protease-activating factors"/>
    <property type="match status" value="1"/>
</dbReference>
<feature type="domain" description="Disease resistance protein At4g27190-like leucine-rich repeats" evidence="8">
    <location>
        <begin position="1146"/>
        <end position="1217"/>
    </location>
</feature>
<evidence type="ECO:0000256" key="3">
    <source>
        <dbReference type="ARBA" id="ARBA00022737"/>
    </source>
</evidence>
<gene>
    <name evidence="9" type="ORF">RHSIM_Rhsim04G0094600</name>
</gene>
<keyword evidence="5" id="KW-0547">Nucleotide-binding</keyword>
<keyword evidence="4" id="KW-0611">Plant defense</keyword>
<dbReference type="Gene3D" id="1.10.10.10">
    <property type="entry name" value="Winged helix-like DNA-binding domain superfamily/Winged helix DNA-binding domain"/>
    <property type="match status" value="1"/>
</dbReference>
<dbReference type="Gene3D" id="3.80.10.10">
    <property type="entry name" value="Ribonuclease Inhibitor"/>
    <property type="match status" value="2"/>
</dbReference>
<dbReference type="FunFam" id="3.40.50.300:FF:001091">
    <property type="entry name" value="Probable disease resistance protein At1g61300"/>
    <property type="match status" value="1"/>
</dbReference>
<keyword evidence="10" id="KW-1185">Reference proteome</keyword>
<dbReference type="EMBL" id="WJXA01000004">
    <property type="protein sequence ID" value="KAF7146028.1"/>
    <property type="molecule type" value="Genomic_DNA"/>
</dbReference>
<dbReference type="Proteomes" id="UP000626092">
    <property type="component" value="Unassembled WGS sequence"/>
</dbReference>
<feature type="domain" description="NB-ARC" evidence="7">
    <location>
        <begin position="168"/>
        <end position="328"/>
    </location>
</feature>
<dbReference type="SUPFAM" id="SSF52058">
    <property type="entry name" value="L domain-like"/>
    <property type="match status" value="1"/>
</dbReference>
<feature type="domain" description="Disease resistance protein At4g27190-like leucine-rich repeats" evidence="8">
    <location>
        <begin position="945"/>
        <end position="1051"/>
    </location>
</feature>
<dbReference type="Pfam" id="PF00931">
    <property type="entry name" value="NB-ARC"/>
    <property type="match status" value="1"/>
</dbReference>
<evidence type="ECO:0000256" key="2">
    <source>
        <dbReference type="ARBA" id="ARBA00022614"/>
    </source>
</evidence>
<name>A0A834H324_RHOSS</name>
<dbReference type="OrthoDB" id="1579323at2759"/>
<keyword evidence="6" id="KW-0175">Coiled coil</keyword>
<accession>A0A834H324</accession>
<dbReference type="InterPro" id="IPR002182">
    <property type="entry name" value="NB-ARC"/>
</dbReference>
<dbReference type="SUPFAM" id="SSF52540">
    <property type="entry name" value="P-loop containing nucleoside triphosphate hydrolases"/>
    <property type="match status" value="1"/>
</dbReference>
<dbReference type="GO" id="GO:0043531">
    <property type="term" value="F:ADP binding"/>
    <property type="evidence" value="ECO:0007669"/>
    <property type="project" value="InterPro"/>
</dbReference>
<proteinExistence type="inferred from homology"/>
<dbReference type="InterPro" id="IPR032675">
    <property type="entry name" value="LRR_dom_sf"/>
</dbReference>
<feature type="domain" description="Disease resistance protein At4g27190-like leucine-rich repeats" evidence="8">
    <location>
        <begin position="831"/>
        <end position="916"/>
    </location>
</feature>
<dbReference type="GO" id="GO:0006952">
    <property type="term" value="P:defense response"/>
    <property type="evidence" value="ECO:0007669"/>
    <property type="project" value="UniProtKB-KW"/>
</dbReference>
<evidence type="ECO:0000259" key="7">
    <source>
        <dbReference type="Pfam" id="PF00931"/>
    </source>
</evidence>
<dbReference type="Gene3D" id="3.40.50.300">
    <property type="entry name" value="P-loop containing nucleotide triphosphate hydrolases"/>
    <property type="match status" value="1"/>
</dbReference>
<evidence type="ECO:0008006" key="11">
    <source>
        <dbReference type="Google" id="ProtNLM"/>
    </source>
</evidence>
<evidence type="ECO:0000313" key="9">
    <source>
        <dbReference type="EMBL" id="KAF7146028.1"/>
    </source>
</evidence>
<evidence type="ECO:0000313" key="10">
    <source>
        <dbReference type="Proteomes" id="UP000626092"/>
    </source>
</evidence>
<reference evidence="9" key="1">
    <citation type="submission" date="2019-11" db="EMBL/GenBank/DDBJ databases">
        <authorList>
            <person name="Liu Y."/>
            <person name="Hou J."/>
            <person name="Li T.-Q."/>
            <person name="Guan C.-H."/>
            <person name="Wu X."/>
            <person name="Wu H.-Z."/>
            <person name="Ling F."/>
            <person name="Zhang R."/>
            <person name="Shi X.-G."/>
            <person name="Ren J.-P."/>
            <person name="Chen E.-F."/>
            <person name="Sun J.-M."/>
        </authorList>
    </citation>
    <scope>NUCLEOTIDE SEQUENCE</scope>
    <source>
        <strain evidence="9">Adult_tree_wgs_1</strain>
        <tissue evidence="9">Leaves</tissue>
    </source>
</reference>
<feature type="coiled-coil region" evidence="6">
    <location>
        <begin position="30"/>
        <end position="57"/>
    </location>
</feature>
<evidence type="ECO:0000256" key="5">
    <source>
        <dbReference type="ARBA" id="ARBA00022840"/>
    </source>
</evidence>
<comment type="caution">
    <text evidence="9">The sequence shown here is derived from an EMBL/GenBank/DDBJ whole genome shotgun (WGS) entry which is preliminary data.</text>
</comment>
<feature type="domain" description="Disease resistance protein At4g27190-like leucine-rich repeats" evidence="8">
    <location>
        <begin position="1269"/>
        <end position="1355"/>
    </location>
</feature>